<reference evidence="1" key="1">
    <citation type="journal article" date="2019" name="MBio">
        <title>Virus Genomes from Deep Sea Sediments Expand the Ocean Megavirome and Support Independent Origins of Viral Gigantism.</title>
        <authorList>
            <person name="Backstrom D."/>
            <person name="Yutin N."/>
            <person name="Jorgensen S.L."/>
            <person name="Dharamshi J."/>
            <person name="Homa F."/>
            <person name="Zaremba-Niedwiedzka K."/>
            <person name="Spang A."/>
            <person name="Wolf Y.I."/>
            <person name="Koonin E.V."/>
            <person name="Ettema T.J."/>
        </authorList>
    </citation>
    <scope>NUCLEOTIDE SEQUENCE</scope>
</reference>
<sequence>MSEQEAWITNERYTNEKVIWSEPKGLLYGDFVGAKPAQKANLFPDKSATYFVINICLPPGGSLTLSGQYPHARYVSFTIANQLGGGQLGNGTYIRGDHIIPDPGSHNPFWSTNYRNVTARNYTLYIVQGDQPDDFPNNTLYTGTNSEKERIHLSIRTYLADQLYDGTGNVKLAGTGYGLPEVVLNLGGSTITGPILVKILRATKMGDPNGYQLQQWLSDIENSTDKINAPCLPVPVSQVFWNTDYSVTGAFDAEHPEERVRNYPPNRDGGFANNPDARYMLMPFSFGFGEVLVVRARMPTHPNTRQGGNILPEDPQVQYFSVSTATAPSYGAGWDTVCDEQIPVDQYGNYTIVVSWPWNRPANAILKNGIIWLSPGGGEGHYVGARNWVGLLYFRFQNSNSGWKESPANIPMPSIEKPIPQDPFVMGPYYPRGRYMSTADFETEFKNNRVGAVPPAA</sequence>
<accession>A0A481YS51</accession>
<proteinExistence type="predicted"/>
<dbReference type="EMBL" id="MK500327">
    <property type="protein sequence ID" value="QBK85777.1"/>
    <property type="molecule type" value="Genomic_DNA"/>
</dbReference>
<evidence type="ECO:0000313" key="1">
    <source>
        <dbReference type="EMBL" id="QBK85777.1"/>
    </source>
</evidence>
<organism evidence="1">
    <name type="scientific">Marseillevirus LCMAC101</name>
    <dbReference type="NCBI Taxonomy" id="2506602"/>
    <lineage>
        <taxon>Viruses</taxon>
        <taxon>Varidnaviria</taxon>
        <taxon>Bamfordvirae</taxon>
        <taxon>Nucleocytoviricota</taxon>
        <taxon>Megaviricetes</taxon>
        <taxon>Pimascovirales</taxon>
        <taxon>Pimascovirales incertae sedis</taxon>
        <taxon>Marseilleviridae</taxon>
    </lineage>
</organism>
<protein>
    <submittedName>
        <fullName evidence="1">Uncharacterized protein</fullName>
    </submittedName>
</protein>
<gene>
    <name evidence="1" type="ORF">LCMAC101_03720</name>
</gene>
<name>A0A481YS51_9VIRU</name>